<reference evidence="2 3" key="1">
    <citation type="journal article" date="2015" name="Fungal Genet. Biol.">
        <title>Evolution of novel wood decay mechanisms in Agaricales revealed by the genome sequences of Fistulina hepatica and Cylindrobasidium torrendii.</title>
        <authorList>
            <person name="Floudas D."/>
            <person name="Held B.W."/>
            <person name="Riley R."/>
            <person name="Nagy L.G."/>
            <person name="Koehler G."/>
            <person name="Ransdell A.S."/>
            <person name="Younus H."/>
            <person name="Chow J."/>
            <person name="Chiniquy J."/>
            <person name="Lipzen A."/>
            <person name="Tritt A."/>
            <person name="Sun H."/>
            <person name="Haridas S."/>
            <person name="LaButti K."/>
            <person name="Ohm R.A."/>
            <person name="Kues U."/>
            <person name="Blanchette R.A."/>
            <person name="Grigoriev I.V."/>
            <person name="Minto R.E."/>
            <person name="Hibbett D.S."/>
        </authorList>
    </citation>
    <scope>NUCLEOTIDE SEQUENCE [LARGE SCALE GENOMIC DNA]</scope>
    <source>
        <strain evidence="2 3">FP15055 ss-10</strain>
    </source>
</reference>
<feature type="region of interest" description="Disordered" evidence="1">
    <location>
        <begin position="91"/>
        <end position="140"/>
    </location>
</feature>
<feature type="compositionally biased region" description="Low complexity" evidence="1">
    <location>
        <begin position="53"/>
        <end position="69"/>
    </location>
</feature>
<keyword evidence="3" id="KW-1185">Reference proteome</keyword>
<protein>
    <submittedName>
        <fullName evidence="2">Uncharacterized protein</fullName>
    </submittedName>
</protein>
<evidence type="ECO:0000256" key="1">
    <source>
        <dbReference type="SAM" id="MobiDB-lite"/>
    </source>
</evidence>
<dbReference type="EMBL" id="KN880459">
    <property type="protein sequence ID" value="KIY71034.1"/>
    <property type="molecule type" value="Genomic_DNA"/>
</dbReference>
<evidence type="ECO:0000313" key="2">
    <source>
        <dbReference type="EMBL" id="KIY71034.1"/>
    </source>
</evidence>
<name>A0A0D7BLL3_9AGAR</name>
<sequence length="158" mass="17824">MNSVNYSSVLTTHSPEVDITDYAPLTQTNDLSSLLTFYSTEKFRRTRADTSSHPHSRVPSSPSRARQAAGEARNQERALWRQALEAQRYELAQRRHRSDPKTTVIRRQADDDTKYTNPQHAPEMDLSEQPKPGRSGGGEEYIALQVLGRLVVNSGTKQ</sequence>
<accession>A0A0D7BLL3</accession>
<gene>
    <name evidence="2" type="ORF">CYLTODRAFT_419177</name>
</gene>
<dbReference type="AlphaFoldDB" id="A0A0D7BLL3"/>
<organism evidence="2 3">
    <name type="scientific">Cylindrobasidium torrendii FP15055 ss-10</name>
    <dbReference type="NCBI Taxonomy" id="1314674"/>
    <lineage>
        <taxon>Eukaryota</taxon>
        <taxon>Fungi</taxon>
        <taxon>Dikarya</taxon>
        <taxon>Basidiomycota</taxon>
        <taxon>Agaricomycotina</taxon>
        <taxon>Agaricomycetes</taxon>
        <taxon>Agaricomycetidae</taxon>
        <taxon>Agaricales</taxon>
        <taxon>Marasmiineae</taxon>
        <taxon>Physalacriaceae</taxon>
        <taxon>Cylindrobasidium</taxon>
    </lineage>
</organism>
<evidence type="ECO:0000313" key="3">
    <source>
        <dbReference type="Proteomes" id="UP000054007"/>
    </source>
</evidence>
<feature type="region of interest" description="Disordered" evidence="1">
    <location>
        <begin position="44"/>
        <end position="75"/>
    </location>
</feature>
<proteinExistence type="predicted"/>
<dbReference type="Proteomes" id="UP000054007">
    <property type="component" value="Unassembled WGS sequence"/>
</dbReference>